<dbReference type="WBParaSite" id="SSTP_0000861100.1">
    <property type="protein sequence ID" value="SSTP_0000861100.1"/>
    <property type="gene ID" value="SSTP_0000861100"/>
</dbReference>
<evidence type="ECO:0000256" key="1">
    <source>
        <dbReference type="SAM" id="MobiDB-lite"/>
    </source>
</evidence>
<name>A0A0K0EGJ9_STRER</name>
<keyword evidence="2" id="KW-0812">Transmembrane</keyword>
<evidence type="ECO:0000313" key="4">
    <source>
        <dbReference type="WBParaSite" id="SSTP_0000861100.1"/>
    </source>
</evidence>
<organism evidence="4">
    <name type="scientific">Strongyloides stercoralis</name>
    <name type="common">Threadworm</name>
    <dbReference type="NCBI Taxonomy" id="6248"/>
    <lineage>
        <taxon>Eukaryota</taxon>
        <taxon>Metazoa</taxon>
        <taxon>Ecdysozoa</taxon>
        <taxon>Nematoda</taxon>
        <taxon>Chromadorea</taxon>
        <taxon>Rhabditida</taxon>
        <taxon>Tylenchina</taxon>
        <taxon>Panagrolaimomorpha</taxon>
        <taxon>Strongyloidoidea</taxon>
        <taxon>Strongyloididae</taxon>
        <taxon>Strongyloides</taxon>
    </lineage>
</organism>
<evidence type="ECO:0000256" key="2">
    <source>
        <dbReference type="SAM" id="Phobius"/>
    </source>
</evidence>
<accession>A0A0K0EGJ9</accession>
<dbReference type="Proteomes" id="UP000035681">
    <property type="component" value="Unplaced"/>
</dbReference>
<feature type="transmembrane region" description="Helical" evidence="2">
    <location>
        <begin position="172"/>
        <end position="191"/>
    </location>
</feature>
<feature type="transmembrane region" description="Helical" evidence="2">
    <location>
        <begin position="139"/>
        <end position="160"/>
    </location>
</feature>
<evidence type="ECO:0000313" key="3">
    <source>
        <dbReference type="Proteomes" id="UP000035681"/>
    </source>
</evidence>
<keyword evidence="2" id="KW-0472">Membrane</keyword>
<evidence type="ECO:0000313" key="5">
    <source>
        <dbReference type="WBParaSite" id="TCONS_00015060.p1"/>
    </source>
</evidence>
<feature type="region of interest" description="Disordered" evidence="1">
    <location>
        <begin position="334"/>
        <end position="358"/>
    </location>
</feature>
<dbReference type="WBParaSite" id="TCONS_00015060.p1">
    <property type="protein sequence ID" value="TCONS_00015060.p1"/>
    <property type="gene ID" value="XLOC_010270"/>
</dbReference>
<dbReference type="AlphaFoldDB" id="A0A0K0EGJ9"/>
<dbReference type="STRING" id="6248.A0A0K0EGJ9"/>
<feature type="compositionally biased region" description="Low complexity" evidence="1">
    <location>
        <begin position="334"/>
        <end position="347"/>
    </location>
</feature>
<feature type="transmembrane region" description="Helical" evidence="2">
    <location>
        <begin position="22"/>
        <end position="45"/>
    </location>
</feature>
<proteinExistence type="predicted"/>
<reference evidence="4" key="1">
    <citation type="submission" date="2015-08" db="UniProtKB">
        <authorList>
            <consortium name="WormBaseParasite"/>
        </authorList>
    </citation>
    <scope>IDENTIFICATION</scope>
</reference>
<feature type="transmembrane region" description="Helical" evidence="2">
    <location>
        <begin position="228"/>
        <end position="247"/>
    </location>
</feature>
<protein>
    <submittedName>
        <fullName evidence="5">Ion transport domain-containing protein</fullName>
    </submittedName>
</protein>
<keyword evidence="2" id="KW-1133">Transmembrane helix</keyword>
<sequence>MNVTSLSSKMGRSKMQKHVWSLFFRLLIIFLYLILGTGLLCIFVNSNNESFNDIFYQTIDTERRELLNVLWAESLAQSEHGWSVIANQKLDNYEKTLRTAMVSYYGINSNSKKGLANKANGALTLILTLNDFGEPRDIFLAYFCLILYISGGIVLFHVYLEKFVEIVNELSFSFCKILCFFFLTTFSYTIVHEFLINEDEEKPFFKNFLNSFYVLTTISKNQQDENSLILIILQIGGTSLFFSLILTTSKIFTNVIRHYEENLKILEESFYYIIFIPYKIFDFIQKFVTYFFQENTSKNKLTENLKENEEFNIFKNHNLNSNNILMASANSTLSPSRKSSLRLSQKPYDSLHEEEEEE</sequence>
<keyword evidence="3" id="KW-1185">Reference proteome</keyword>